<dbReference type="PATRIC" id="fig|1423743.5.peg.864"/>
<dbReference type="Gene3D" id="1.10.40.90">
    <property type="match status" value="1"/>
</dbReference>
<dbReference type="GO" id="GO:0000287">
    <property type="term" value="F:magnesium ion binding"/>
    <property type="evidence" value="ECO:0007669"/>
    <property type="project" value="UniProtKB-UniRule"/>
</dbReference>
<evidence type="ECO:0000256" key="8">
    <source>
        <dbReference type="ARBA" id="ARBA00022842"/>
    </source>
</evidence>
<dbReference type="GO" id="GO:0008270">
    <property type="term" value="F:zinc ion binding"/>
    <property type="evidence" value="ECO:0007669"/>
    <property type="project" value="UniProtKB-UniRule"/>
</dbReference>
<dbReference type="Gene3D" id="2.40.50.100">
    <property type="match status" value="1"/>
</dbReference>
<evidence type="ECO:0000256" key="4">
    <source>
        <dbReference type="ARBA" id="ARBA00022679"/>
    </source>
</evidence>
<evidence type="ECO:0000256" key="9">
    <source>
        <dbReference type="ARBA" id="ARBA00023163"/>
    </source>
</evidence>
<feature type="region of interest" description="Disordered" evidence="13">
    <location>
        <begin position="1203"/>
        <end position="1223"/>
    </location>
</feature>
<feature type="binding site" evidence="11">
    <location>
        <position position="60"/>
    </location>
    <ligand>
        <name>Zn(2+)</name>
        <dbReference type="ChEBI" id="CHEBI:29105"/>
        <label>1</label>
    </ligand>
</feature>
<dbReference type="InterPro" id="IPR006592">
    <property type="entry name" value="RNA_pol_N"/>
</dbReference>
<dbReference type="OrthoDB" id="9815296at2"/>
<evidence type="ECO:0000256" key="3">
    <source>
        <dbReference type="ARBA" id="ARBA00022478"/>
    </source>
</evidence>
<dbReference type="RefSeq" id="WP_056984096.1">
    <property type="nucleotide sequence ID" value="NZ_AZFY01000119.1"/>
</dbReference>
<dbReference type="Gene3D" id="1.10.1790.20">
    <property type="match status" value="1"/>
</dbReference>
<feature type="binding site" evidence="11">
    <location>
        <position position="899"/>
    </location>
    <ligand>
        <name>Zn(2+)</name>
        <dbReference type="ChEBI" id="CHEBI:29105"/>
        <label>2</label>
    </ligand>
</feature>
<dbReference type="Pfam" id="PF00623">
    <property type="entry name" value="RNA_pol_Rpb1_2"/>
    <property type="match status" value="1"/>
</dbReference>
<organism evidence="15 16">
    <name type="scientific">Lentilactobacillus farraginis DSM 18382 = JCM 14108</name>
    <dbReference type="NCBI Taxonomy" id="1423743"/>
    <lineage>
        <taxon>Bacteria</taxon>
        <taxon>Bacillati</taxon>
        <taxon>Bacillota</taxon>
        <taxon>Bacilli</taxon>
        <taxon>Lactobacillales</taxon>
        <taxon>Lactobacillaceae</taxon>
        <taxon>Lentilactobacillus</taxon>
    </lineage>
</organism>
<feature type="binding site" evidence="11">
    <location>
        <position position="453"/>
    </location>
    <ligand>
        <name>Mg(2+)</name>
        <dbReference type="ChEBI" id="CHEBI:18420"/>
    </ligand>
</feature>
<dbReference type="InterPro" id="IPR045867">
    <property type="entry name" value="DNA-dir_RpoC_beta_prime"/>
</dbReference>
<dbReference type="HAMAP" id="MF_01322">
    <property type="entry name" value="RNApol_bact_RpoC"/>
    <property type="match status" value="1"/>
</dbReference>
<dbReference type="InterPro" id="IPR000722">
    <property type="entry name" value="RNA_pol_asu"/>
</dbReference>
<dbReference type="Gene3D" id="1.10.132.30">
    <property type="match status" value="1"/>
</dbReference>
<name>A0A0R1VS53_9LACO</name>
<dbReference type="NCBIfam" id="TIGR02386">
    <property type="entry name" value="rpoC_TIGR"/>
    <property type="match status" value="1"/>
</dbReference>
<evidence type="ECO:0000259" key="14">
    <source>
        <dbReference type="SMART" id="SM00663"/>
    </source>
</evidence>
<evidence type="ECO:0000256" key="6">
    <source>
        <dbReference type="ARBA" id="ARBA00022723"/>
    </source>
</evidence>
<feature type="binding site" evidence="11">
    <location>
        <position position="451"/>
    </location>
    <ligand>
        <name>Mg(2+)</name>
        <dbReference type="ChEBI" id="CHEBI:18420"/>
    </ligand>
</feature>
<protein>
    <recommendedName>
        <fullName evidence="11">DNA-directed RNA polymerase subunit beta'</fullName>
        <shortName evidence="11">RNAP subunit beta'</shortName>
        <ecNumber evidence="11">2.7.7.6</ecNumber>
    </recommendedName>
    <alternativeName>
        <fullName evidence="11">RNA polymerase subunit beta'</fullName>
    </alternativeName>
    <alternativeName>
        <fullName evidence="11">Transcriptase subunit beta'</fullName>
    </alternativeName>
</protein>
<evidence type="ECO:0000256" key="1">
    <source>
        <dbReference type="ARBA" id="ARBA00004026"/>
    </source>
</evidence>
<accession>A0A0R1VS53</accession>
<feature type="binding site" evidence="11">
    <location>
        <position position="75"/>
    </location>
    <ligand>
        <name>Zn(2+)</name>
        <dbReference type="ChEBI" id="CHEBI:29105"/>
        <label>1</label>
    </ligand>
</feature>
<dbReference type="AlphaFoldDB" id="A0A0R1VS53"/>
<dbReference type="Pfam" id="PF04983">
    <property type="entry name" value="RNA_pol_Rpb1_3"/>
    <property type="match status" value="1"/>
</dbReference>
<dbReference type="CDD" id="cd02655">
    <property type="entry name" value="RNAP_beta'_C"/>
    <property type="match status" value="1"/>
</dbReference>
<dbReference type="InterPro" id="IPR012754">
    <property type="entry name" value="DNA-dir_RpoC_beta_prime_bact"/>
</dbReference>
<comment type="subunit">
    <text evidence="11">The RNAP catalytic core consists of 2 alpha, 1 beta, 1 beta' and 1 omega subunit. When a sigma factor is associated with the core the holoenzyme is formed, which can initiate transcription.</text>
</comment>
<comment type="function">
    <text evidence="1 11 12">DNA-dependent RNA polymerase catalyzes the transcription of DNA into RNA using the four ribonucleoside triphosphates as substrates.</text>
</comment>
<keyword evidence="5 11" id="KW-0548">Nucleotidyltransferase</keyword>
<sequence>MVDVNKFESMQIGLASPDKIRSWSYGEVKKPETINYRTLKPEKDGLFDERIFGPTKDWECACGKYKRIRYKGIVCDRCGVEVTRSKVRRERMGHIELAAPVTHIWYFKGIPSRMGLVLDMSPRALEEIIYFASYVVIDSGNTPLEKKQLLSEREYREKKTEYGPRFEAQIGAEAIKTLLNDVDVAKEVNELKDELKNATGQKRTRAVRRLDILEAFVQSGNKLSWMVLDTIPVIPPDLRPMVQLEGGRFATSDLNDLYRRVINRNNRLKRLLDLNAPGIIVQNEKRMLQEAVDALIDNGRRGRPVAGPGNRPLKSLSHMLKGKQGRFRQNLLGKRVDYSGRSVIDVGPSLKMNQMGLPVPMAMELFKPFIMKELVGRKLASNIKNAKRKIERQDDDVFNVLEDVIKEHPVLLNRAPTLHRLGIQAFEPVLVSGKSMRLHPLVCEAYNADFDGDQMAIHVPLSDEAQAESRLLMLAAGHILAPKDGKPVVTPSQDMVIGNYYLTMEEKGREGEGMIFNSPDEVGLAFRNGIVHWHTRIGIKAAAYPDKSFTKEQLGKILVTSVGKVIFNRILPKDFPYINEPTETNINGFVDDKYFLEAGEDIHEHLQNAELVPPFKKGFLSDIIAQVYKIYKVTETSLFLDRMKDLGYDESTKSGLTVGISDITELPDKQEIIDGAHKKVEMVTKQFRRGLITDHERYERVIGIWNDAKDDIQKRLMEAQDPQNPIYMMSDSGARGNISNFTQLAGMRGLMAAPNGEIMELPITSNFREGLSVLEMFISTHGARKGMTDTALKTANSGYLTRRLVDVAQDVIVREKDCGTDRGLTISAITEGNEMIEPLYDRIVGRYALKTVKNPQTGDVIVPAQTMINEDQAQKIDELGIKEVTIRSAFTCNTVHGVCEKCYGRNMATGDEVEVGEAVGTVAAQSIGEPGTQLTMRNFHTGGVAGNADITQGLPRVQEIFEARNPKGKAEISEVTGTIESIEENPAERTKEITVKGEADTRTYTVPITARMRVAEGDFIHRGSALNEGSVDPKELLKVRDVLSTENYLLHEVQKVYRMQGVEVADKHVEIMIRQMLRKVRIMDPGDTDVLPGTLMDINDFRSSNADTVISGGIPATARPVLLGITKAALETNSFLSAASFQETTRVLTDAAIRGKNDPLVGLKENVIIGKLIPAGTGMPDYRGIKPEEIGGSSTDGVYSISELEEKMKAEDAKKSNPTKTTK</sequence>
<dbReference type="InterPro" id="IPR007066">
    <property type="entry name" value="RNA_pol_Rpb1_3"/>
</dbReference>
<dbReference type="SMART" id="SM00663">
    <property type="entry name" value="RPOLA_N"/>
    <property type="match status" value="1"/>
</dbReference>
<dbReference type="InterPro" id="IPR007080">
    <property type="entry name" value="RNA_pol_Rpb1_1"/>
</dbReference>
<dbReference type="InterPro" id="IPR038120">
    <property type="entry name" value="Rpb1_funnel_sf"/>
</dbReference>
<comment type="cofactor">
    <cofactor evidence="11">
        <name>Zn(2+)</name>
        <dbReference type="ChEBI" id="CHEBI:29105"/>
    </cofactor>
    <text evidence="11">Binds 2 Zn(2+) ions per subunit.</text>
</comment>
<keyword evidence="9 11" id="KW-0804">Transcription</keyword>
<dbReference type="PANTHER" id="PTHR19376">
    <property type="entry name" value="DNA-DIRECTED RNA POLYMERASE"/>
    <property type="match status" value="1"/>
</dbReference>
<feature type="compositionally biased region" description="Basic and acidic residues" evidence="13">
    <location>
        <begin position="1204"/>
        <end position="1215"/>
    </location>
</feature>
<dbReference type="InterPro" id="IPR007081">
    <property type="entry name" value="RNA_pol_Rpb1_5"/>
</dbReference>
<gene>
    <name evidence="11" type="primary">rpoC</name>
    <name evidence="15" type="ORF">FD41_GL000838</name>
</gene>
<dbReference type="SUPFAM" id="SSF64484">
    <property type="entry name" value="beta and beta-prime subunits of DNA dependent RNA-polymerase"/>
    <property type="match status" value="1"/>
</dbReference>
<keyword evidence="6 11" id="KW-0479">Metal-binding</keyword>
<keyword evidence="7 11" id="KW-0862">Zinc</keyword>
<dbReference type="PANTHER" id="PTHR19376:SF54">
    <property type="entry name" value="DNA-DIRECTED RNA POLYMERASE SUBUNIT BETA"/>
    <property type="match status" value="1"/>
</dbReference>
<evidence type="ECO:0000256" key="11">
    <source>
        <dbReference type="HAMAP-Rule" id="MF_01322"/>
    </source>
</evidence>
<evidence type="ECO:0000256" key="5">
    <source>
        <dbReference type="ARBA" id="ARBA00022695"/>
    </source>
</evidence>
<evidence type="ECO:0000256" key="12">
    <source>
        <dbReference type="RuleBase" id="RU004279"/>
    </source>
</evidence>
<keyword evidence="8 11" id="KW-0460">Magnesium</keyword>
<evidence type="ECO:0000313" key="15">
    <source>
        <dbReference type="EMBL" id="KRM04428.1"/>
    </source>
</evidence>
<dbReference type="Pfam" id="PF04997">
    <property type="entry name" value="RNA_pol_Rpb1_1"/>
    <property type="match status" value="1"/>
</dbReference>
<feature type="binding site" evidence="11">
    <location>
        <position position="892"/>
    </location>
    <ligand>
        <name>Zn(2+)</name>
        <dbReference type="ChEBI" id="CHEBI:29105"/>
        <label>2</label>
    </ligand>
</feature>
<keyword evidence="4 11" id="KW-0808">Transferase</keyword>
<dbReference type="GO" id="GO:0003899">
    <property type="term" value="F:DNA-directed RNA polymerase activity"/>
    <property type="evidence" value="ECO:0007669"/>
    <property type="project" value="UniProtKB-UniRule"/>
</dbReference>
<keyword evidence="16" id="KW-1185">Reference proteome</keyword>
<dbReference type="InterPro" id="IPR007083">
    <property type="entry name" value="RNA_pol_Rpb1_4"/>
</dbReference>
<comment type="similarity">
    <text evidence="2 11 12">Belongs to the RNA polymerase beta' chain family.</text>
</comment>
<feature type="binding site" evidence="11">
    <location>
        <position position="902"/>
    </location>
    <ligand>
        <name>Zn(2+)</name>
        <dbReference type="ChEBI" id="CHEBI:29105"/>
        <label>2</label>
    </ligand>
</feature>
<dbReference type="Gene3D" id="1.10.150.390">
    <property type="match status" value="1"/>
</dbReference>
<dbReference type="InterPro" id="IPR042102">
    <property type="entry name" value="RNA_pol_Rpb1_3_sf"/>
</dbReference>
<evidence type="ECO:0000256" key="13">
    <source>
        <dbReference type="SAM" id="MobiDB-lite"/>
    </source>
</evidence>
<evidence type="ECO:0000256" key="2">
    <source>
        <dbReference type="ARBA" id="ARBA00006460"/>
    </source>
</evidence>
<dbReference type="Gene3D" id="4.10.860.120">
    <property type="entry name" value="RNA polymerase II, clamp domain"/>
    <property type="match status" value="1"/>
</dbReference>
<feature type="domain" description="RNA polymerase N-terminal" evidence="14">
    <location>
        <begin position="224"/>
        <end position="503"/>
    </location>
</feature>
<dbReference type="EC" id="2.7.7.6" evidence="11"/>
<dbReference type="Pfam" id="PF04998">
    <property type="entry name" value="RNA_pol_Rpb1_5"/>
    <property type="match status" value="1"/>
</dbReference>
<dbReference type="Gene3D" id="1.10.274.100">
    <property type="entry name" value="RNA polymerase Rpb1, domain 3"/>
    <property type="match status" value="2"/>
</dbReference>
<reference evidence="15 16" key="1">
    <citation type="journal article" date="2015" name="Genome Announc.">
        <title>Expanding the biotechnology potential of lactobacilli through comparative genomics of 213 strains and associated genera.</title>
        <authorList>
            <person name="Sun Z."/>
            <person name="Harris H.M."/>
            <person name="McCann A."/>
            <person name="Guo C."/>
            <person name="Argimon S."/>
            <person name="Zhang W."/>
            <person name="Yang X."/>
            <person name="Jeffery I.B."/>
            <person name="Cooney J.C."/>
            <person name="Kagawa T.F."/>
            <person name="Liu W."/>
            <person name="Song Y."/>
            <person name="Salvetti E."/>
            <person name="Wrobel A."/>
            <person name="Rasinkangas P."/>
            <person name="Parkhill J."/>
            <person name="Rea M.C."/>
            <person name="O'Sullivan O."/>
            <person name="Ritari J."/>
            <person name="Douillard F.P."/>
            <person name="Paul Ross R."/>
            <person name="Yang R."/>
            <person name="Briner A.E."/>
            <person name="Felis G.E."/>
            <person name="de Vos W.M."/>
            <person name="Barrangou R."/>
            <person name="Klaenhammer T.R."/>
            <person name="Caufield P.W."/>
            <person name="Cui Y."/>
            <person name="Zhang H."/>
            <person name="O'Toole P.W."/>
        </authorList>
    </citation>
    <scope>NUCLEOTIDE SEQUENCE [LARGE SCALE GENOMIC DNA]</scope>
    <source>
        <strain evidence="15 16">DSM 18382</strain>
    </source>
</reference>
<dbReference type="CDD" id="cd01609">
    <property type="entry name" value="RNAP_beta'_N"/>
    <property type="match status" value="1"/>
</dbReference>
<comment type="cofactor">
    <cofactor evidence="11">
        <name>Mg(2+)</name>
        <dbReference type="ChEBI" id="CHEBI:18420"/>
    </cofactor>
    <text evidence="11">Binds 1 Mg(2+) ion per subunit.</text>
</comment>
<keyword evidence="3 11" id="KW-0240">DNA-directed RNA polymerase</keyword>
<feature type="binding site" evidence="11">
    <location>
        <position position="449"/>
    </location>
    <ligand>
        <name>Mg(2+)</name>
        <dbReference type="ChEBI" id="CHEBI:18420"/>
    </ligand>
</feature>
<dbReference type="GO" id="GO:0006351">
    <property type="term" value="P:DNA-templated transcription"/>
    <property type="evidence" value="ECO:0007669"/>
    <property type="project" value="UniProtKB-UniRule"/>
</dbReference>
<comment type="catalytic activity">
    <reaction evidence="10 11 12">
        <text>RNA(n) + a ribonucleoside 5'-triphosphate = RNA(n+1) + diphosphate</text>
        <dbReference type="Rhea" id="RHEA:21248"/>
        <dbReference type="Rhea" id="RHEA-COMP:14527"/>
        <dbReference type="Rhea" id="RHEA-COMP:17342"/>
        <dbReference type="ChEBI" id="CHEBI:33019"/>
        <dbReference type="ChEBI" id="CHEBI:61557"/>
        <dbReference type="ChEBI" id="CHEBI:140395"/>
        <dbReference type="EC" id="2.7.7.6"/>
    </reaction>
</comment>
<feature type="binding site" evidence="11">
    <location>
        <position position="62"/>
    </location>
    <ligand>
        <name>Zn(2+)</name>
        <dbReference type="ChEBI" id="CHEBI:29105"/>
        <label>1</label>
    </ligand>
</feature>
<dbReference type="FunFam" id="4.10.860.120:FF:000001">
    <property type="entry name" value="DNA-directed RNA polymerase subunit beta"/>
    <property type="match status" value="1"/>
</dbReference>
<comment type="caution">
    <text evidence="15">The sequence shown here is derived from an EMBL/GenBank/DDBJ whole genome shotgun (WGS) entry which is preliminary data.</text>
</comment>
<dbReference type="Proteomes" id="UP000051966">
    <property type="component" value="Unassembled WGS sequence"/>
</dbReference>
<feature type="binding site" evidence="11">
    <location>
        <position position="78"/>
    </location>
    <ligand>
        <name>Zn(2+)</name>
        <dbReference type="ChEBI" id="CHEBI:29105"/>
        <label>1</label>
    </ligand>
</feature>
<dbReference type="Pfam" id="PF05000">
    <property type="entry name" value="RNA_pol_Rpb1_4"/>
    <property type="match status" value="1"/>
</dbReference>
<dbReference type="EMBL" id="AZFY01000119">
    <property type="protein sequence ID" value="KRM04428.1"/>
    <property type="molecule type" value="Genomic_DNA"/>
</dbReference>
<evidence type="ECO:0000313" key="16">
    <source>
        <dbReference type="Proteomes" id="UP000051966"/>
    </source>
</evidence>
<dbReference type="InterPro" id="IPR044893">
    <property type="entry name" value="RNA_pol_Rpb1_clamp_domain"/>
</dbReference>
<dbReference type="GO" id="GO:0000428">
    <property type="term" value="C:DNA-directed RNA polymerase complex"/>
    <property type="evidence" value="ECO:0007669"/>
    <property type="project" value="UniProtKB-KW"/>
</dbReference>
<evidence type="ECO:0000256" key="7">
    <source>
        <dbReference type="ARBA" id="ARBA00022833"/>
    </source>
</evidence>
<dbReference type="Gene3D" id="2.40.40.20">
    <property type="match status" value="1"/>
</dbReference>
<feature type="binding site" evidence="11">
    <location>
        <position position="818"/>
    </location>
    <ligand>
        <name>Zn(2+)</name>
        <dbReference type="ChEBI" id="CHEBI:29105"/>
        <label>2</label>
    </ligand>
</feature>
<evidence type="ECO:0000256" key="10">
    <source>
        <dbReference type="ARBA" id="ARBA00048552"/>
    </source>
</evidence>
<proteinExistence type="inferred from homology"/>
<dbReference type="GO" id="GO:0003677">
    <property type="term" value="F:DNA binding"/>
    <property type="evidence" value="ECO:0007669"/>
    <property type="project" value="UniProtKB-UniRule"/>
</dbReference>